<dbReference type="EnsemblPlants" id="OPUNC11G16600.1">
    <property type="protein sequence ID" value="OPUNC11G16600.1"/>
    <property type="gene ID" value="OPUNC11G16600"/>
</dbReference>
<dbReference type="Gene3D" id="3.90.70.10">
    <property type="entry name" value="Cysteine proteinases"/>
    <property type="match status" value="1"/>
</dbReference>
<evidence type="ECO:0000313" key="3">
    <source>
        <dbReference type="EnsemblPlants" id="OPUNC11G16600.1"/>
    </source>
</evidence>
<proteinExistence type="predicted"/>
<evidence type="ECO:0000259" key="2">
    <source>
        <dbReference type="PROSITE" id="PS50235"/>
    </source>
</evidence>
<dbReference type="OMA" id="NGWHCEN"/>
<feature type="compositionally biased region" description="Basic and acidic residues" evidence="1">
    <location>
        <begin position="135"/>
        <end position="156"/>
    </location>
</feature>
<dbReference type="PROSITE" id="PS50235">
    <property type="entry name" value="USP_3"/>
    <property type="match status" value="1"/>
</dbReference>
<dbReference type="InterPro" id="IPR001394">
    <property type="entry name" value="Peptidase_C19_UCH"/>
</dbReference>
<name>A0A0E0MHA2_ORYPU</name>
<dbReference type="Gramene" id="OPUNC11G16600.1">
    <property type="protein sequence ID" value="OPUNC11G16600.1"/>
    <property type="gene ID" value="OPUNC11G16600"/>
</dbReference>
<dbReference type="InterPro" id="IPR028889">
    <property type="entry name" value="USP"/>
</dbReference>
<dbReference type="eggNOG" id="KOG1873">
    <property type="taxonomic scope" value="Eukaryota"/>
</dbReference>
<sequence>MGTINYEENTLVPEDLFQLMCSRHEEINPGDMADSNRALHSLLNDLINEEPEGMDFPSTVKSLFNGQVVKSVSSKQCEHHSDTTEDLVLSLAITSKKPVSIQDCLDLYTIGEVDDWECKDSSAAAGNASSSQADKTVDNDQTERLNSEAHQKEHFGHSAKKISTPDQDKGKLPLLDSNSHQMDQCHNKPEEGKKIRRVATIKYRINKAPPILTIQLKRFKYAHDDGSGKLGEHVSFQETLDLTKYMDKDTRCVGNDEYKYCLVAVIVHKGRKLDEGHNFSYVRAGRTVGQYRKNSDTHSWFLANDEKVEEVSFEEVLKCEAYILFYERVQQSKVKASLETHSPPNH</sequence>
<dbReference type="SUPFAM" id="SSF54001">
    <property type="entry name" value="Cysteine proteinases"/>
    <property type="match status" value="1"/>
</dbReference>
<dbReference type="GO" id="GO:0005829">
    <property type="term" value="C:cytosol"/>
    <property type="evidence" value="ECO:0007669"/>
    <property type="project" value="TreeGrafter"/>
</dbReference>
<dbReference type="AlphaFoldDB" id="A0A0E0MHA2"/>
<dbReference type="GO" id="GO:0016579">
    <property type="term" value="P:protein deubiquitination"/>
    <property type="evidence" value="ECO:0007669"/>
    <property type="project" value="InterPro"/>
</dbReference>
<evidence type="ECO:0000313" key="4">
    <source>
        <dbReference type="Proteomes" id="UP000026962"/>
    </source>
</evidence>
<protein>
    <recommendedName>
        <fullName evidence="2">USP domain-containing protein</fullName>
    </recommendedName>
</protein>
<dbReference type="GO" id="GO:0004843">
    <property type="term" value="F:cysteine-type deubiquitinase activity"/>
    <property type="evidence" value="ECO:0007669"/>
    <property type="project" value="InterPro"/>
</dbReference>
<reference evidence="3" key="2">
    <citation type="submission" date="2018-05" db="EMBL/GenBank/DDBJ databases">
        <title>OpunRS2 (Oryza punctata Reference Sequence Version 2).</title>
        <authorList>
            <person name="Zhang J."/>
            <person name="Kudrna D."/>
            <person name="Lee S."/>
            <person name="Talag J."/>
            <person name="Welchert J."/>
            <person name="Wing R.A."/>
        </authorList>
    </citation>
    <scope>NUCLEOTIDE SEQUENCE [LARGE SCALE GENOMIC DNA]</scope>
</reference>
<dbReference type="Pfam" id="PF00443">
    <property type="entry name" value="UCH"/>
    <property type="match status" value="1"/>
</dbReference>
<keyword evidence="4" id="KW-1185">Reference proteome</keyword>
<feature type="compositionally biased region" description="Low complexity" evidence="1">
    <location>
        <begin position="122"/>
        <end position="133"/>
    </location>
</feature>
<dbReference type="PANTHER" id="PTHR24006">
    <property type="entry name" value="UBIQUITIN CARBOXYL-TERMINAL HYDROLASE"/>
    <property type="match status" value="1"/>
</dbReference>
<evidence type="ECO:0000256" key="1">
    <source>
        <dbReference type="SAM" id="MobiDB-lite"/>
    </source>
</evidence>
<organism evidence="3">
    <name type="scientific">Oryza punctata</name>
    <name type="common">Red rice</name>
    <dbReference type="NCBI Taxonomy" id="4537"/>
    <lineage>
        <taxon>Eukaryota</taxon>
        <taxon>Viridiplantae</taxon>
        <taxon>Streptophyta</taxon>
        <taxon>Embryophyta</taxon>
        <taxon>Tracheophyta</taxon>
        <taxon>Spermatophyta</taxon>
        <taxon>Magnoliopsida</taxon>
        <taxon>Liliopsida</taxon>
        <taxon>Poales</taxon>
        <taxon>Poaceae</taxon>
        <taxon>BOP clade</taxon>
        <taxon>Oryzoideae</taxon>
        <taxon>Oryzeae</taxon>
        <taxon>Oryzinae</taxon>
        <taxon>Oryza</taxon>
    </lineage>
</organism>
<feature type="compositionally biased region" description="Basic and acidic residues" evidence="1">
    <location>
        <begin position="183"/>
        <end position="193"/>
    </location>
</feature>
<accession>A0A0E0MHA2</accession>
<feature type="domain" description="USP" evidence="2">
    <location>
        <begin position="1"/>
        <end position="329"/>
    </location>
</feature>
<dbReference type="InterPro" id="IPR050164">
    <property type="entry name" value="Peptidase_C19"/>
</dbReference>
<dbReference type="GO" id="GO:0005634">
    <property type="term" value="C:nucleus"/>
    <property type="evidence" value="ECO:0007669"/>
    <property type="project" value="TreeGrafter"/>
</dbReference>
<dbReference type="InterPro" id="IPR038765">
    <property type="entry name" value="Papain-like_cys_pep_sf"/>
</dbReference>
<dbReference type="PANTHER" id="PTHR24006:SF874">
    <property type="entry name" value="UBIQUITIN CARBOXYL-TERMINAL HYDROLASE 16"/>
    <property type="match status" value="1"/>
</dbReference>
<feature type="region of interest" description="Disordered" evidence="1">
    <location>
        <begin position="122"/>
        <end position="193"/>
    </location>
</feature>
<reference evidence="3" key="1">
    <citation type="submission" date="2015-04" db="UniProtKB">
        <authorList>
            <consortium name="EnsemblPlants"/>
        </authorList>
    </citation>
    <scope>IDENTIFICATION</scope>
</reference>
<dbReference type="Proteomes" id="UP000026962">
    <property type="component" value="Chromosome 11"/>
</dbReference>
<dbReference type="HOGENOM" id="CLU_059659_0_0_1"/>